<keyword evidence="10" id="KW-0934">Plastid</keyword>
<evidence type="ECO:0000256" key="1">
    <source>
        <dbReference type="ARBA" id="ARBA00012418"/>
    </source>
</evidence>
<dbReference type="GO" id="GO:0003899">
    <property type="term" value="F:DNA-directed RNA polymerase activity"/>
    <property type="evidence" value="ECO:0007669"/>
    <property type="project" value="UniProtKB-EC"/>
</dbReference>
<protein>
    <recommendedName>
        <fullName evidence="1">DNA-directed RNA polymerase</fullName>
        <ecNumber evidence="1">2.7.7.6</ecNumber>
    </recommendedName>
</protein>
<proteinExistence type="predicted"/>
<keyword evidence="2" id="KW-0240">DNA-directed RNA polymerase</keyword>
<dbReference type="Gene3D" id="1.10.1790.20">
    <property type="match status" value="1"/>
</dbReference>
<dbReference type="InterPro" id="IPR007083">
    <property type="entry name" value="RNA_pol_Rpb1_4"/>
</dbReference>
<dbReference type="InterPro" id="IPR007081">
    <property type="entry name" value="RNA_pol_Rpb1_5"/>
</dbReference>
<evidence type="ECO:0000259" key="9">
    <source>
        <dbReference type="Pfam" id="PF05000"/>
    </source>
</evidence>
<keyword evidence="6" id="KW-0804">Transcription</keyword>
<dbReference type="Gene3D" id="1.10.132.30">
    <property type="match status" value="1"/>
</dbReference>
<dbReference type="EC" id="2.7.7.6" evidence="1"/>
<dbReference type="GO" id="GO:0003677">
    <property type="term" value="F:DNA binding"/>
    <property type="evidence" value="ECO:0007669"/>
    <property type="project" value="InterPro"/>
</dbReference>
<dbReference type="PANTHER" id="PTHR19376">
    <property type="entry name" value="DNA-DIRECTED RNA POLYMERASE"/>
    <property type="match status" value="1"/>
</dbReference>
<dbReference type="NCBIfam" id="TIGR02388">
    <property type="entry name" value="rpoC2_cyan"/>
    <property type="match status" value="1"/>
</dbReference>
<evidence type="ECO:0000256" key="5">
    <source>
        <dbReference type="ARBA" id="ARBA00022833"/>
    </source>
</evidence>
<evidence type="ECO:0000256" key="6">
    <source>
        <dbReference type="ARBA" id="ARBA00023163"/>
    </source>
</evidence>
<dbReference type="Gene3D" id="1.10.274.100">
    <property type="entry name" value="RNA polymerase Rpb1, domain 3"/>
    <property type="match status" value="1"/>
</dbReference>
<dbReference type="InterPro" id="IPR042102">
    <property type="entry name" value="RNA_pol_Rpb1_3_sf"/>
</dbReference>
<dbReference type="InterPro" id="IPR045867">
    <property type="entry name" value="DNA-dir_RpoC_beta_prime"/>
</dbReference>
<feature type="domain" description="RNA polymerase Rpb1" evidence="7">
    <location>
        <begin position="8"/>
        <end position="59"/>
    </location>
</feature>
<evidence type="ECO:0000256" key="3">
    <source>
        <dbReference type="ARBA" id="ARBA00022679"/>
    </source>
</evidence>
<dbReference type="InterPro" id="IPR007066">
    <property type="entry name" value="RNA_pol_Rpb1_3"/>
</dbReference>
<evidence type="ECO:0000313" key="10">
    <source>
        <dbReference type="EMBL" id="BBC77436.1"/>
    </source>
</evidence>
<keyword evidence="3" id="KW-0808">Transferase</keyword>
<name>A0A2Z5ZAQ8_9STRA</name>
<sequence>MKNYIYNNNLVKKKDLRNLIKWILINYNNTNTSLLIDTLKNLGFFYATQGAISISIEDLKVPSNKKLLLKKIESEIFETENFYYQGKITEAEKLQYILNLWESTNELLRNQVIQFFKKYDPLNSVYIMAFSGARGNISQVRQLVGMRGLMADQHGQVIDLPIVQNFQEGLTITDYLISSYGARKGLIDTALKTADSGYLTRRLIDVSQDIIIREKNCFTSSGLTFSYLDKEELLGRFICKNMYNPTTKKILFKKDTHITLDVFDILKKKKINNIRVRSPLTCDLYRSVCQKCYGWDLSNYNLIDMGSAIGILAGQSIGEPGTQLTMRTFHTGGVVDLVTTDYDSSPLTGIFQFCNNFKGLPFRTNSGVIGRIIKKKSSAIIIPVDQKKKILKLNLLPNNIILLKNNQFIKEGSPIGDLSQTIKLENTIREPIRSIFSGEVEILNYKQRIKSLIKNNEIWVLSSKILFSPVKSFINFYKTYRINKNNSIFRSKINFYQNGLISYKKKTDFLKQEFLLKNNIKFILKGIKLKKLKIAINKNNFFLKEKKFSCLLEFSKKNILFPSSNKNIFGLLILKNFIPEVGGTGYYNYRNKNKKPTFNYIKRKKSSKKSSKKYFSGALTKLRTFIWFNEESYNINFEKTKILARSGNKIFKKSLLAQGIKSKTSGLLQIKRNGIFADITIKTGVILDKFKNRELRKILHNKLFFPGEIKKKKISLFKDISTKKTNRMLKKYIEIYETPFSGIEIVSKKIKFFDFKLRFDYPHSSGYSIKEIERLNIISSNLTLTNNSNIFIRKKIKFLNESKKLKINLIPTLYFKDYIIPKLYNKAINLCLLVQKRQYLNLYSILAYLESITSISLEIIKINEKRSNNLKYFSLISNNDCFQVKKSEVNINEIYNKKYIKKNNLVGKILFDTKDNYIVRKGIPYLFPESEVYKTNPNKLFNIKKKFLIAKKKIITQQYKNYNLYNYNFCSFFISKINNNFYNPNFFIPQFLHNFKDLEFYYNKNNLKVLHDYFSEVPVKIHIGKKQNRIKSSFLKSFKIIPLISEDVDLPKYYRLEGSENKIKNLIFFNHEDYIMSGNILGFLNLKKRTASDIVQGLPQISAALEGRIDPKKLACFTFINTNYIFHKIGIPIIEENNINPHLFLKIYFTYYGSEKIIQYSKNKIFKKRLLDNYNAAYRSLKKVELLILNFINNTYQSQGVNINTKHFEIIIKQMTDKTIITKSNDSPFYSNDVVDLYHLKYINSVLKQYNKKLPYYIPVVFGISRSALNNPSFLSAASFQETVSILSYAALEGRIDWLRGLKENVITGNLLPIGSGNFNYKLAFQKDLNN</sequence>
<dbReference type="Pfam" id="PF04998">
    <property type="entry name" value="RNA_pol_Rpb1_5"/>
    <property type="match status" value="1"/>
</dbReference>
<dbReference type="SUPFAM" id="SSF64484">
    <property type="entry name" value="beta and beta-prime subunits of DNA dependent RNA-polymerase"/>
    <property type="match status" value="1"/>
</dbReference>
<dbReference type="Pfam" id="PF05000">
    <property type="entry name" value="RNA_pol_Rpb1_4"/>
    <property type="match status" value="1"/>
</dbReference>
<keyword evidence="4" id="KW-0548">Nucleotidyltransferase</keyword>
<evidence type="ECO:0000256" key="4">
    <source>
        <dbReference type="ARBA" id="ARBA00022695"/>
    </source>
</evidence>
<dbReference type="PANTHER" id="PTHR19376:SF63">
    <property type="entry name" value="DNA-DIRECTED RNA POLYMERASE SUBUNIT BETA"/>
    <property type="match status" value="1"/>
</dbReference>
<dbReference type="GO" id="GO:0000428">
    <property type="term" value="C:DNA-directed RNA polymerase complex"/>
    <property type="evidence" value="ECO:0007669"/>
    <property type="project" value="UniProtKB-KW"/>
</dbReference>
<accession>A0A2Z5ZAQ8</accession>
<dbReference type="InterPro" id="IPR038120">
    <property type="entry name" value="Rpb1_funnel_sf"/>
</dbReference>
<dbReference type="Gene3D" id="1.10.150.390">
    <property type="match status" value="1"/>
</dbReference>
<evidence type="ECO:0000259" key="8">
    <source>
        <dbReference type="Pfam" id="PF04998"/>
    </source>
</evidence>
<geneLocation type="plastid" evidence="10"/>
<keyword evidence="5" id="KW-0862">Zinc</keyword>
<feature type="domain" description="RNA polymerase Rpb1" evidence="9">
    <location>
        <begin position="88"/>
        <end position="166"/>
    </location>
</feature>
<organism evidence="10">
    <name type="scientific">Nitzschia sp. PL3-2</name>
    <dbReference type="NCBI Taxonomy" id="2083271"/>
    <lineage>
        <taxon>Eukaryota</taxon>
        <taxon>Sar</taxon>
        <taxon>Stramenopiles</taxon>
        <taxon>Ochrophyta</taxon>
        <taxon>Bacillariophyta</taxon>
        <taxon>Bacillariophyceae</taxon>
        <taxon>Bacillariophycidae</taxon>
        <taxon>Bacillariales</taxon>
        <taxon>Bacillariaceae</taxon>
        <taxon>Nitzschia</taxon>
    </lineage>
</organism>
<dbReference type="Pfam" id="PF04983">
    <property type="entry name" value="RNA_pol_Rpb1_3"/>
    <property type="match status" value="1"/>
</dbReference>
<reference evidence="10" key="1">
    <citation type="submission" date="2018-02" db="EMBL/GenBank/DDBJ databases">
        <title>Evolution and diversity of non-photosynthetic diatom plastid genomes.</title>
        <authorList>
            <person name="Kamikawa R."/>
            <person name="Ishii K."/>
        </authorList>
    </citation>
    <scope>NUCLEOTIDE SEQUENCE</scope>
    <source>
        <strain evidence="10">PL3-2</strain>
    </source>
</reference>
<dbReference type="CDD" id="cd02655">
    <property type="entry name" value="RNAP_beta'_C"/>
    <property type="match status" value="1"/>
</dbReference>
<dbReference type="InterPro" id="IPR012756">
    <property type="entry name" value="DNA-dir_RpoC2_beta_pp"/>
</dbReference>
<feature type="domain" description="RNA polymerase Rpb1" evidence="8">
    <location>
        <begin position="169"/>
        <end position="1242"/>
    </location>
</feature>
<evidence type="ECO:0000259" key="7">
    <source>
        <dbReference type="Pfam" id="PF04983"/>
    </source>
</evidence>
<dbReference type="GO" id="GO:0006351">
    <property type="term" value="P:DNA-templated transcription"/>
    <property type="evidence" value="ECO:0007669"/>
    <property type="project" value="InterPro"/>
</dbReference>
<evidence type="ECO:0000256" key="2">
    <source>
        <dbReference type="ARBA" id="ARBA00022478"/>
    </source>
</evidence>
<dbReference type="EMBL" id="AP018504">
    <property type="protein sequence ID" value="BBC77436.1"/>
    <property type="molecule type" value="Genomic_DNA"/>
</dbReference>
<gene>
    <name evidence="10" type="primary">rpoC2</name>
</gene>